<dbReference type="SUPFAM" id="SSF55804">
    <property type="entry name" value="Phoshotransferase/anion transport protein"/>
    <property type="match status" value="1"/>
</dbReference>
<reference evidence="2 3" key="1">
    <citation type="submission" date="2016-10" db="EMBL/GenBank/DDBJ databases">
        <authorList>
            <person name="de Groot N.N."/>
        </authorList>
    </citation>
    <scope>NUCLEOTIDE SEQUENCE [LARGE SCALE GENOMIC DNA]</scope>
    <source>
        <strain evidence="2 3">CGMCC 1.7659</strain>
    </source>
</reference>
<name>A0A1I4XDH0_9GAMM</name>
<organism evidence="2 3">
    <name type="scientific">Dokdonella immobilis</name>
    <dbReference type="NCBI Taxonomy" id="578942"/>
    <lineage>
        <taxon>Bacteria</taxon>
        <taxon>Pseudomonadati</taxon>
        <taxon>Pseudomonadota</taxon>
        <taxon>Gammaproteobacteria</taxon>
        <taxon>Lysobacterales</taxon>
        <taxon>Rhodanobacteraceae</taxon>
        <taxon>Dokdonella</taxon>
    </lineage>
</organism>
<dbReference type="InterPro" id="IPR002178">
    <property type="entry name" value="PTS_EIIA_type-2_dom"/>
</dbReference>
<proteinExistence type="predicted"/>
<feature type="domain" description="PTS EIIA type-2" evidence="1">
    <location>
        <begin position="5"/>
        <end position="147"/>
    </location>
</feature>
<evidence type="ECO:0000259" key="1">
    <source>
        <dbReference type="PROSITE" id="PS51094"/>
    </source>
</evidence>
<dbReference type="Gene3D" id="3.40.930.10">
    <property type="entry name" value="Mannitol-specific EII, Chain A"/>
    <property type="match status" value="1"/>
</dbReference>
<dbReference type="Proteomes" id="UP000198575">
    <property type="component" value="Unassembled WGS sequence"/>
</dbReference>
<dbReference type="PROSITE" id="PS00372">
    <property type="entry name" value="PTS_EIIA_TYPE_2_HIS"/>
    <property type="match status" value="1"/>
</dbReference>
<keyword evidence="3" id="KW-1185">Reference proteome</keyword>
<dbReference type="PANTHER" id="PTHR47738">
    <property type="entry name" value="PTS SYSTEM FRUCTOSE-LIKE EIIA COMPONENT-RELATED"/>
    <property type="match status" value="1"/>
</dbReference>
<dbReference type="EMBL" id="FOVF01000009">
    <property type="protein sequence ID" value="SFN23968.1"/>
    <property type="molecule type" value="Genomic_DNA"/>
</dbReference>
<dbReference type="InterPro" id="IPR016152">
    <property type="entry name" value="PTrfase/Anion_transptr"/>
</dbReference>
<evidence type="ECO:0000313" key="2">
    <source>
        <dbReference type="EMBL" id="SFN23968.1"/>
    </source>
</evidence>
<dbReference type="STRING" id="578942.SAMN05216289_10970"/>
<dbReference type="PANTHER" id="PTHR47738:SF1">
    <property type="entry name" value="NITROGEN REGULATORY PROTEIN"/>
    <property type="match status" value="1"/>
</dbReference>
<dbReference type="PROSITE" id="PS51094">
    <property type="entry name" value="PTS_EIIA_TYPE_2"/>
    <property type="match status" value="1"/>
</dbReference>
<sequence length="159" mass="17136">MPFLDLLTTERVRTEFIARDKASLLRKLAAMLGEDPAERELIRAALVDREDLGSTGLGHGVAIPHGRIAGIDKARAAFVRLARPIAFGSADGVAVDLVAALVVPAHQTDQHLQLLAELAEAFSDAQLMARFRRAGDSSALRAELAEFGRNRSKGPAWTD</sequence>
<dbReference type="Pfam" id="PF00359">
    <property type="entry name" value="PTS_EIIA_2"/>
    <property type="match status" value="1"/>
</dbReference>
<accession>A0A1I4XDH0</accession>
<dbReference type="AlphaFoldDB" id="A0A1I4XDH0"/>
<dbReference type="GO" id="GO:0030295">
    <property type="term" value="F:protein kinase activator activity"/>
    <property type="evidence" value="ECO:0007669"/>
    <property type="project" value="TreeGrafter"/>
</dbReference>
<evidence type="ECO:0000313" key="3">
    <source>
        <dbReference type="Proteomes" id="UP000198575"/>
    </source>
</evidence>
<dbReference type="CDD" id="cd00211">
    <property type="entry name" value="PTS_IIA_fru"/>
    <property type="match status" value="1"/>
</dbReference>
<gene>
    <name evidence="2" type="ORF">SAMN05216289_10970</name>
</gene>
<dbReference type="OrthoDB" id="95460at2"/>
<dbReference type="RefSeq" id="WP_092407017.1">
    <property type="nucleotide sequence ID" value="NZ_FOVF01000009.1"/>
</dbReference>
<protein>
    <submittedName>
        <fullName evidence="2">PTS IIA-like nitrogen-regulatory protein PtsN</fullName>
    </submittedName>
</protein>
<dbReference type="InterPro" id="IPR051541">
    <property type="entry name" value="PTS_SugarTrans_NitroReg"/>
</dbReference>